<dbReference type="AlphaFoldDB" id="A0A543BJ40"/>
<dbReference type="Proteomes" id="UP000317209">
    <property type="component" value="Unassembled WGS sequence"/>
</dbReference>
<dbReference type="PANTHER" id="PTHR36509">
    <property type="entry name" value="BLL3101 PROTEIN"/>
    <property type="match status" value="1"/>
</dbReference>
<dbReference type="RefSeq" id="WP_229673322.1">
    <property type="nucleotide sequence ID" value="NZ_VFOX01000001.1"/>
</dbReference>
<evidence type="ECO:0000313" key="3">
    <source>
        <dbReference type="EMBL" id="TQL84860.1"/>
    </source>
</evidence>
<feature type="domain" description="DUF1214" evidence="1">
    <location>
        <begin position="221"/>
        <end position="299"/>
    </location>
</feature>
<proteinExistence type="predicted"/>
<protein>
    <submittedName>
        <fullName evidence="3">Uncharacterized protein DUF1254</fullName>
    </submittedName>
</protein>
<evidence type="ECO:0000313" key="4">
    <source>
        <dbReference type="Proteomes" id="UP000317209"/>
    </source>
</evidence>
<evidence type="ECO:0000259" key="1">
    <source>
        <dbReference type="Pfam" id="PF06742"/>
    </source>
</evidence>
<dbReference type="EMBL" id="VFOX01000001">
    <property type="protein sequence ID" value="TQL84860.1"/>
    <property type="molecule type" value="Genomic_DNA"/>
</dbReference>
<dbReference type="InterPro" id="IPR037049">
    <property type="entry name" value="DUF1214_C_sf"/>
</dbReference>
<gene>
    <name evidence="3" type="ORF">FB560_0453</name>
</gene>
<comment type="caution">
    <text evidence="3">The sequence shown here is derived from an EMBL/GenBank/DDBJ whole genome shotgun (WGS) entry which is preliminary data.</text>
</comment>
<reference evidence="3 4" key="1">
    <citation type="submission" date="2019-06" db="EMBL/GenBank/DDBJ databases">
        <title>Sequencing the genomes of 1000 actinobacteria strains.</title>
        <authorList>
            <person name="Klenk H.-P."/>
        </authorList>
    </citation>
    <scope>NUCLEOTIDE SEQUENCE [LARGE SCALE GENOMIC DNA]</scope>
    <source>
        <strain evidence="3 4">DSM 20169</strain>
    </source>
</reference>
<sequence length="315" mass="34103">MVDSPVHVTFENFVRIESARMFAGIAAAAGGSNIWNHYRTPTPIDQQTVIRMNRDTLYSAAIIDVSQGATITIPDAGERYISVMFVNEDHYINLVLHSGGTYDLTADALGSDFVLAAARVLVDPEDSADVAAVNGLQDQFALSSVAGRQFAPTAYDEESFTATRGAVLELAKGLDGFDRAFGRKEDVDPIRHLLGAAAGWGGLPESEAFYINVNPGLPLGEYSLTVGDVPVDGFWSISLYNADGYFEENPSGAYSVNDITAQRDDDGTITVRFGGDPAAPNALPITDGWNYLVRLYRPHPEVLDGSWTFPSIRRD</sequence>
<dbReference type="PANTHER" id="PTHR36509:SF2">
    <property type="entry name" value="BLL3101 PROTEIN"/>
    <property type="match status" value="1"/>
</dbReference>
<dbReference type="InterPro" id="IPR010621">
    <property type="entry name" value="DUF1214"/>
</dbReference>
<feature type="domain" description="DUF1254" evidence="2">
    <location>
        <begin position="36"/>
        <end position="87"/>
    </location>
</feature>
<dbReference type="Gene3D" id="2.60.120.600">
    <property type="entry name" value="Domain of unknown function DUF1214, C-terminal domain"/>
    <property type="match status" value="1"/>
</dbReference>
<dbReference type="InterPro" id="IPR010679">
    <property type="entry name" value="DUF1254"/>
</dbReference>
<dbReference type="Pfam" id="PF06742">
    <property type="entry name" value="DUF1214"/>
    <property type="match status" value="1"/>
</dbReference>
<evidence type="ECO:0000259" key="2">
    <source>
        <dbReference type="Pfam" id="PF06863"/>
    </source>
</evidence>
<dbReference type="SUPFAM" id="SSF160935">
    <property type="entry name" value="VPA0735-like"/>
    <property type="match status" value="1"/>
</dbReference>
<organism evidence="3 4">
    <name type="scientific">Microbacterium saperdae</name>
    <dbReference type="NCBI Taxonomy" id="69368"/>
    <lineage>
        <taxon>Bacteria</taxon>
        <taxon>Bacillati</taxon>
        <taxon>Actinomycetota</taxon>
        <taxon>Actinomycetes</taxon>
        <taxon>Micrococcales</taxon>
        <taxon>Microbacteriaceae</taxon>
        <taxon>Microbacterium</taxon>
    </lineage>
</organism>
<accession>A0A543BJ40</accession>
<keyword evidence="4" id="KW-1185">Reference proteome</keyword>
<dbReference type="Pfam" id="PF06863">
    <property type="entry name" value="DUF1254"/>
    <property type="match status" value="1"/>
</dbReference>
<name>A0A543BJ40_9MICO</name>